<comment type="cofactor">
    <cofactor evidence="3">
        <name>Zn(2+)</name>
        <dbReference type="ChEBI" id="CHEBI:29105"/>
    </cofactor>
    <text evidence="3">Binds 1 divalent metal cation per subunit.</text>
</comment>
<dbReference type="PRINTS" id="PR01790">
    <property type="entry name" value="SMP30FAMILY"/>
</dbReference>
<dbReference type="Pfam" id="PF08450">
    <property type="entry name" value="SGL"/>
    <property type="match status" value="1"/>
</dbReference>
<dbReference type="GO" id="GO:0019853">
    <property type="term" value="P:L-ascorbic acid biosynthetic process"/>
    <property type="evidence" value="ECO:0007669"/>
    <property type="project" value="TreeGrafter"/>
</dbReference>
<evidence type="ECO:0000259" key="4">
    <source>
        <dbReference type="Pfam" id="PF08450"/>
    </source>
</evidence>
<accession>A0A1H6LBV2</accession>
<proteinExistence type="inferred from homology"/>
<dbReference type="GO" id="GO:0004341">
    <property type="term" value="F:gluconolactonase activity"/>
    <property type="evidence" value="ECO:0007669"/>
    <property type="project" value="TreeGrafter"/>
</dbReference>
<feature type="binding site" evidence="3">
    <location>
        <position position="113"/>
    </location>
    <ligand>
        <name>substrate</name>
    </ligand>
</feature>
<dbReference type="SUPFAM" id="SSF63829">
    <property type="entry name" value="Calcium-dependent phosphotriesterase"/>
    <property type="match status" value="1"/>
</dbReference>
<comment type="similarity">
    <text evidence="1">Belongs to the SMP-30/CGR1 family.</text>
</comment>
<evidence type="ECO:0000256" key="2">
    <source>
        <dbReference type="PIRSR" id="PIRSR605511-1"/>
    </source>
</evidence>
<feature type="binding site" evidence="3">
    <location>
        <position position="21"/>
    </location>
    <ligand>
        <name>a divalent metal cation</name>
        <dbReference type="ChEBI" id="CHEBI:60240"/>
    </ligand>
</feature>
<evidence type="ECO:0000313" key="5">
    <source>
        <dbReference type="EMBL" id="SEH83486.1"/>
    </source>
</evidence>
<reference evidence="6" key="1">
    <citation type="submission" date="2016-10" db="EMBL/GenBank/DDBJ databases">
        <authorList>
            <person name="Varghese N."/>
            <person name="Submissions S."/>
        </authorList>
    </citation>
    <scope>NUCLEOTIDE SEQUENCE [LARGE SCALE GENOMIC DNA]</scope>
    <source>
        <strain evidence="6">DSM 17616</strain>
    </source>
</reference>
<dbReference type="InterPro" id="IPR011042">
    <property type="entry name" value="6-blade_b-propeller_TolB-like"/>
</dbReference>
<keyword evidence="6" id="KW-1185">Reference proteome</keyword>
<gene>
    <name evidence="5" type="ORF">SAMN05660691_01665</name>
</gene>
<protein>
    <submittedName>
        <fullName evidence="5">Sugar lactone lactonase YvrE</fullName>
    </submittedName>
</protein>
<dbReference type="OrthoDB" id="9775406at2"/>
<evidence type="ECO:0000256" key="3">
    <source>
        <dbReference type="PIRSR" id="PIRSR605511-2"/>
    </source>
</evidence>
<evidence type="ECO:0000256" key="1">
    <source>
        <dbReference type="ARBA" id="ARBA00008853"/>
    </source>
</evidence>
<keyword evidence="3" id="KW-0479">Metal-binding</keyword>
<feature type="binding site" evidence="3">
    <location>
        <position position="161"/>
    </location>
    <ligand>
        <name>a divalent metal cation</name>
        <dbReference type="ChEBI" id="CHEBI:60240"/>
    </ligand>
</feature>
<dbReference type="InterPro" id="IPR005511">
    <property type="entry name" value="SMP-30"/>
</dbReference>
<name>A0A1H6LBV2_9GAMM</name>
<feature type="active site" description="Proton donor/acceptor" evidence="2">
    <location>
        <position position="210"/>
    </location>
</feature>
<organism evidence="5 6">
    <name type="scientific">Rheinheimera pacifica</name>
    <dbReference type="NCBI Taxonomy" id="173990"/>
    <lineage>
        <taxon>Bacteria</taxon>
        <taxon>Pseudomonadati</taxon>
        <taxon>Pseudomonadota</taxon>
        <taxon>Gammaproteobacteria</taxon>
        <taxon>Chromatiales</taxon>
        <taxon>Chromatiaceae</taxon>
        <taxon>Rheinheimera</taxon>
    </lineage>
</organism>
<sequence length="318" mass="35049">MANSENLQLLASISVKNRLGEGIFWHAASSSVWWTDIHGKALFQLRWPEQTLRQWPLPERISCFSLLNAADPMANRYPLLVAFASGFALYNPDSGAILWLAKPQQQLSGNRFNDGRVDRQGRFWAGTMVEQPTADTAASGSLYRLDQHGCQQMLSGLRIPNALCWNRDSSLMYHADSPTQQINRYRFNPVSGDIGNAERFATTPEGTEPDGAIIDADDHLLCALWGGSALVRYAADGSLAAFYPLPVTQPTCVALGGDKLDILFVTTATEGLSAEQLSQQPQAGNLLVYQYPHQGLTEPQLAVMPWQQLAKRYHGGTE</sequence>
<dbReference type="RefSeq" id="WP_092792227.1">
    <property type="nucleotide sequence ID" value="NZ_FNXF01000005.1"/>
</dbReference>
<dbReference type="PANTHER" id="PTHR10907:SF47">
    <property type="entry name" value="REGUCALCIN"/>
    <property type="match status" value="1"/>
</dbReference>
<dbReference type="Proteomes" id="UP000199371">
    <property type="component" value="Unassembled WGS sequence"/>
</dbReference>
<dbReference type="STRING" id="173990.SAMN05660691_01665"/>
<dbReference type="PANTHER" id="PTHR10907">
    <property type="entry name" value="REGUCALCIN"/>
    <property type="match status" value="1"/>
</dbReference>
<dbReference type="Gene3D" id="2.120.10.30">
    <property type="entry name" value="TolB, C-terminal domain"/>
    <property type="match status" value="1"/>
</dbReference>
<feature type="binding site" evidence="3">
    <location>
        <position position="210"/>
    </location>
    <ligand>
        <name>a divalent metal cation</name>
        <dbReference type="ChEBI" id="CHEBI:60240"/>
    </ligand>
</feature>
<dbReference type="GO" id="GO:0005509">
    <property type="term" value="F:calcium ion binding"/>
    <property type="evidence" value="ECO:0007669"/>
    <property type="project" value="TreeGrafter"/>
</dbReference>
<dbReference type="AlphaFoldDB" id="A0A1H6LBV2"/>
<feature type="domain" description="SMP-30/Gluconolactonase/LRE-like region" evidence="4">
    <location>
        <begin position="19"/>
        <end position="269"/>
    </location>
</feature>
<evidence type="ECO:0000313" key="6">
    <source>
        <dbReference type="Proteomes" id="UP000199371"/>
    </source>
</evidence>
<dbReference type="EMBL" id="FNXF01000005">
    <property type="protein sequence ID" value="SEH83486.1"/>
    <property type="molecule type" value="Genomic_DNA"/>
</dbReference>
<dbReference type="InterPro" id="IPR013658">
    <property type="entry name" value="SGL"/>
</dbReference>
<keyword evidence="3" id="KW-0862">Zinc</keyword>
<feature type="binding site" evidence="3">
    <location>
        <position position="111"/>
    </location>
    <ligand>
        <name>substrate</name>
    </ligand>
</feature>